<evidence type="ECO:0000256" key="3">
    <source>
        <dbReference type="ARBA" id="ARBA00022801"/>
    </source>
</evidence>
<evidence type="ECO:0000313" key="6">
    <source>
        <dbReference type="Proteomes" id="UP001597182"/>
    </source>
</evidence>
<dbReference type="Pfam" id="PF13365">
    <property type="entry name" value="Trypsin_2"/>
    <property type="match status" value="1"/>
</dbReference>
<dbReference type="PROSITE" id="PS50106">
    <property type="entry name" value="PDZ"/>
    <property type="match status" value="1"/>
</dbReference>
<comment type="caution">
    <text evidence="5">The sequence shown here is derived from an EMBL/GenBank/DDBJ whole genome shotgun (WGS) entry which is preliminary data.</text>
</comment>
<accession>A0ABW3VT58</accession>
<dbReference type="SUPFAM" id="SSF50156">
    <property type="entry name" value="PDZ domain-like"/>
    <property type="match status" value="1"/>
</dbReference>
<dbReference type="GO" id="GO:0006508">
    <property type="term" value="P:proteolysis"/>
    <property type="evidence" value="ECO:0007669"/>
    <property type="project" value="UniProtKB-KW"/>
</dbReference>
<dbReference type="GO" id="GO:0008233">
    <property type="term" value="F:peptidase activity"/>
    <property type="evidence" value="ECO:0007669"/>
    <property type="project" value="UniProtKB-KW"/>
</dbReference>
<gene>
    <name evidence="5" type="ORF">ACFQ34_32630</name>
</gene>
<dbReference type="InterPro" id="IPR001940">
    <property type="entry name" value="Peptidase_S1C"/>
</dbReference>
<dbReference type="SUPFAM" id="SSF50494">
    <property type="entry name" value="Trypsin-like serine proteases"/>
    <property type="match status" value="1"/>
</dbReference>
<dbReference type="SMART" id="SM00228">
    <property type="entry name" value="PDZ"/>
    <property type="match status" value="1"/>
</dbReference>
<evidence type="ECO:0000313" key="5">
    <source>
        <dbReference type="EMBL" id="MFD1238052.1"/>
    </source>
</evidence>
<keyword evidence="3 5" id="KW-0378">Hydrolase</keyword>
<sequence length="360" mass="34895">MPNDPASPRRPLLGRPLVLVLSLVLAAVLGGVVGGVVVRATAGPATACDATAVSDAGMPSVVTIVVTTPGGAPGGSGSGEIVRSGGYVLTNDHVVSAGAGGGAVQVRYSTGATSAAQIVGRDPLTDLAVVRAATDPGLPVISVGRSQDLVVGQPVVALGAPLGLVGTVTAGIVSALDRQMQLPADAGGTAHLFNAVQTDAAINPGNSGGPLVDCDARLVGINTAIATVPNEAGQSGGGSVGLGFAIGVDAAMPIADELIRTGSVTHYTVGLTLRVVSPGLADRLGLPAGLAVVAVAPGSPAAQAGIAVGDVVTEIAGSPAVSADQLTVAELRARAGQPDISLTYRSGAAVRTVALTAVRE</sequence>
<dbReference type="InterPro" id="IPR036034">
    <property type="entry name" value="PDZ_sf"/>
</dbReference>
<dbReference type="RefSeq" id="WP_013673300.1">
    <property type="nucleotide sequence ID" value="NZ_BAABKS010000015.1"/>
</dbReference>
<protein>
    <submittedName>
        <fullName evidence="5">S1C family serine protease</fullName>
        <ecNumber evidence="5">3.4.21.-</ecNumber>
    </submittedName>
</protein>
<dbReference type="InterPro" id="IPR051201">
    <property type="entry name" value="Chloro_Bact_Ser_Proteases"/>
</dbReference>
<keyword evidence="2 5" id="KW-0645">Protease</keyword>
<evidence type="ECO:0000256" key="1">
    <source>
        <dbReference type="ARBA" id="ARBA00010541"/>
    </source>
</evidence>
<dbReference type="PRINTS" id="PR00834">
    <property type="entry name" value="PROTEASES2C"/>
</dbReference>
<dbReference type="InterPro" id="IPR001478">
    <property type="entry name" value="PDZ"/>
</dbReference>
<evidence type="ECO:0000256" key="2">
    <source>
        <dbReference type="ARBA" id="ARBA00022670"/>
    </source>
</evidence>
<proteinExistence type="inferred from homology"/>
<dbReference type="EC" id="3.4.21.-" evidence="5"/>
<comment type="similarity">
    <text evidence="1">Belongs to the peptidase S1C family.</text>
</comment>
<dbReference type="Pfam" id="PF17820">
    <property type="entry name" value="PDZ_6"/>
    <property type="match status" value="1"/>
</dbReference>
<dbReference type="Gene3D" id="2.40.10.10">
    <property type="entry name" value="Trypsin-like serine proteases"/>
    <property type="match status" value="2"/>
</dbReference>
<dbReference type="InterPro" id="IPR043504">
    <property type="entry name" value="Peptidase_S1_PA_chymotrypsin"/>
</dbReference>
<reference evidence="6" key="1">
    <citation type="journal article" date="2019" name="Int. J. Syst. Evol. Microbiol.">
        <title>The Global Catalogue of Microorganisms (GCM) 10K type strain sequencing project: providing services to taxonomists for standard genome sequencing and annotation.</title>
        <authorList>
            <consortium name="The Broad Institute Genomics Platform"/>
            <consortium name="The Broad Institute Genome Sequencing Center for Infectious Disease"/>
            <person name="Wu L."/>
            <person name="Ma J."/>
        </authorList>
    </citation>
    <scope>NUCLEOTIDE SEQUENCE [LARGE SCALE GENOMIC DNA]</scope>
    <source>
        <strain evidence="6">CCUG 49018</strain>
    </source>
</reference>
<evidence type="ECO:0000259" key="4">
    <source>
        <dbReference type="PROSITE" id="PS50106"/>
    </source>
</evidence>
<feature type="domain" description="PDZ" evidence="4">
    <location>
        <begin position="255"/>
        <end position="322"/>
    </location>
</feature>
<keyword evidence="6" id="KW-1185">Reference proteome</keyword>
<dbReference type="EMBL" id="JBHTMB010000330">
    <property type="protein sequence ID" value="MFD1238052.1"/>
    <property type="molecule type" value="Genomic_DNA"/>
</dbReference>
<dbReference type="Gene3D" id="2.30.42.10">
    <property type="match status" value="1"/>
</dbReference>
<dbReference type="PANTHER" id="PTHR43343:SF3">
    <property type="entry name" value="PROTEASE DO-LIKE 8, CHLOROPLASTIC"/>
    <property type="match status" value="1"/>
</dbReference>
<name>A0ABW3VT58_9PSEU</name>
<dbReference type="InterPro" id="IPR041489">
    <property type="entry name" value="PDZ_6"/>
</dbReference>
<dbReference type="PANTHER" id="PTHR43343">
    <property type="entry name" value="PEPTIDASE S12"/>
    <property type="match status" value="1"/>
</dbReference>
<organism evidence="5 6">
    <name type="scientific">Pseudonocardia benzenivorans</name>
    <dbReference type="NCBI Taxonomy" id="228005"/>
    <lineage>
        <taxon>Bacteria</taxon>
        <taxon>Bacillati</taxon>
        <taxon>Actinomycetota</taxon>
        <taxon>Actinomycetes</taxon>
        <taxon>Pseudonocardiales</taxon>
        <taxon>Pseudonocardiaceae</taxon>
        <taxon>Pseudonocardia</taxon>
    </lineage>
</organism>
<dbReference type="InterPro" id="IPR009003">
    <property type="entry name" value="Peptidase_S1_PA"/>
</dbReference>
<dbReference type="Proteomes" id="UP001597182">
    <property type="component" value="Unassembled WGS sequence"/>
</dbReference>